<dbReference type="AlphaFoldDB" id="A0A392S814"/>
<sequence>MADEESDDEEVFYDELATSYKELCIRSEEVCRALEKQKKITAQLQTERYDNLAKISELSKEVIKLNFDLELVKKQVVMMHNST</sequence>
<reference evidence="1 2" key="1">
    <citation type="journal article" date="2018" name="Front. Plant Sci.">
        <title>Red Clover (Trifolium pratense) and Zigzag Clover (T. medium) - A Picture of Genomic Similarities and Differences.</title>
        <authorList>
            <person name="Dluhosova J."/>
            <person name="Istvanek J."/>
            <person name="Nedelnik J."/>
            <person name="Repkova J."/>
        </authorList>
    </citation>
    <scope>NUCLEOTIDE SEQUENCE [LARGE SCALE GENOMIC DNA]</scope>
    <source>
        <strain evidence="2">cv. 10/8</strain>
        <tissue evidence="1">Leaf</tissue>
    </source>
</reference>
<feature type="non-terminal residue" evidence="1">
    <location>
        <position position="83"/>
    </location>
</feature>
<keyword evidence="2" id="KW-1185">Reference proteome</keyword>
<dbReference type="EMBL" id="LXQA010335710">
    <property type="protein sequence ID" value="MCI44819.1"/>
    <property type="molecule type" value="Genomic_DNA"/>
</dbReference>
<protein>
    <submittedName>
        <fullName evidence="1">Gag-pol polyprotein</fullName>
    </submittedName>
</protein>
<evidence type="ECO:0000313" key="2">
    <source>
        <dbReference type="Proteomes" id="UP000265520"/>
    </source>
</evidence>
<evidence type="ECO:0000313" key="1">
    <source>
        <dbReference type="EMBL" id="MCI44819.1"/>
    </source>
</evidence>
<organism evidence="1 2">
    <name type="scientific">Trifolium medium</name>
    <dbReference type="NCBI Taxonomy" id="97028"/>
    <lineage>
        <taxon>Eukaryota</taxon>
        <taxon>Viridiplantae</taxon>
        <taxon>Streptophyta</taxon>
        <taxon>Embryophyta</taxon>
        <taxon>Tracheophyta</taxon>
        <taxon>Spermatophyta</taxon>
        <taxon>Magnoliopsida</taxon>
        <taxon>eudicotyledons</taxon>
        <taxon>Gunneridae</taxon>
        <taxon>Pentapetalae</taxon>
        <taxon>rosids</taxon>
        <taxon>fabids</taxon>
        <taxon>Fabales</taxon>
        <taxon>Fabaceae</taxon>
        <taxon>Papilionoideae</taxon>
        <taxon>50 kb inversion clade</taxon>
        <taxon>NPAAA clade</taxon>
        <taxon>Hologalegina</taxon>
        <taxon>IRL clade</taxon>
        <taxon>Trifolieae</taxon>
        <taxon>Trifolium</taxon>
    </lineage>
</organism>
<comment type="caution">
    <text evidence="1">The sequence shown here is derived from an EMBL/GenBank/DDBJ whole genome shotgun (WGS) entry which is preliminary data.</text>
</comment>
<name>A0A392S814_9FABA</name>
<dbReference type="Proteomes" id="UP000265520">
    <property type="component" value="Unassembled WGS sequence"/>
</dbReference>
<accession>A0A392S814</accession>
<proteinExistence type="predicted"/>